<proteinExistence type="predicted"/>
<dbReference type="AlphaFoldDB" id="A0A0C3BSW4"/>
<feature type="compositionally biased region" description="Acidic residues" evidence="1">
    <location>
        <begin position="873"/>
        <end position="887"/>
    </location>
</feature>
<feature type="region of interest" description="Disordered" evidence="1">
    <location>
        <begin position="516"/>
        <end position="581"/>
    </location>
</feature>
<feature type="compositionally biased region" description="Polar residues" evidence="1">
    <location>
        <begin position="989"/>
        <end position="1007"/>
    </location>
</feature>
<feature type="region of interest" description="Disordered" evidence="1">
    <location>
        <begin position="278"/>
        <end position="299"/>
    </location>
</feature>
<reference evidence="3" key="2">
    <citation type="submission" date="2015-01" db="EMBL/GenBank/DDBJ databases">
        <title>Evolutionary Origins and Diversification of the Mycorrhizal Mutualists.</title>
        <authorList>
            <consortium name="DOE Joint Genome Institute"/>
            <consortium name="Mycorrhizal Genomics Consortium"/>
            <person name="Kohler A."/>
            <person name="Kuo A."/>
            <person name="Nagy L.G."/>
            <person name="Floudas D."/>
            <person name="Copeland A."/>
            <person name="Barry K.W."/>
            <person name="Cichocki N."/>
            <person name="Veneault-Fourrey C."/>
            <person name="LaButti K."/>
            <person name="Lindquist E.A."/>
            <person name="Lipzen A."/>
            <person name="Lundell T."/>
            <person name="Morin E."/>
            <person name="Murat C."/>
            <person name="Riley R."/>
            <person name="Ohm R."/>
            <person name="Sun H."/>
            <person name="Tunlid A."/>
            <person name="Henrissat B."/>
            <person name="Grigoriev I.V."/>
            <person name="Hibbett D.S."/>
            <person name="Martin F."/>
        </authorList>
    </citation>
    <scope>NUCLEOTIDE SEQUENCE [LARGE SCALE GENOMIC DNA]</scope>
    <source>
        <strain evidence="3">h7</strain>
    </source>
</reference>
<protein>
    <submittedName>
        <fullName evidence="2">Uncharacterized protein</fullName>
    </submittedName>
</protein>
<feature type="compositionally biased region" description="Pro residues" evidence="1">
    <location>
        <begin position="83"/>
        <end position="92"/>
    </location>
</feature>
<dbReference type="STRING" id="686832.A0A0C3BSW4"/>
<feature type="region of interest" description="Disordered" evidence="1">
    <location>
        <begin position="1"/>
        <end position="217"/>
    </location>
</feature>
<dbReference type="EMBL" id="KN831784">
    <property type="protein sequence ID" value="KIM39770.1"/>
    <property type="molecule type" value="Genomic_DNA"/>
</dbReference>
<name>A0A0C3BSW4_HEBCY</name>
<evidence type="ECO:0000313" key="2">
    <source>
        <dbReference type="EMBL" id="KIM39770.1"/>
    </source>
</evidence>
<feature type="compositionally biased region" description="Polar residues" evidence="1">
    <location>
        <begin position="697"/>
        <end position="728"/>
    </location>
</feature>
<dbReference type="OrthoDB" id="3261862at2759"/>
<feature type="region of interest" description="Disordered" evidence="1">
    <location>
        <begin position="593"/>
        <end position="648"/>
    </location>
</feature>
<feature type="compositionally biased region" description="Polar residues" evidence="1">
    <location>
        <begin position="593"/>
        <end position="609"/>
    </location>
</feature>
<feature type="region of interest" description="Disordered" evidence="1">
    <location>
        <begin position="987"/>
        <end position="1007"/>
    </location>
</feature>
<feature type="compositionally biased region" description="Low complexity" evidence="1">
    <location>
        <begin position="175"/>
        <end position="200"/>
    </location>
</feature>
<gene>
    <name evidence="2" type="ORF">M413DRAFT_446685</name>
</gene>
<reference evidence="2 3" key="1">
    <citation type="submission" date="2014-04" db="EMBL/GenBank/DDBJ databases">
        <authorList>
            <consortium name="DOE Joint Genome Institute"/>
            <person name="Kuo A."/>
            <person name="Gay G."/>
            <person name="Dore J."/>
            <person name="Kohler A."/>
            <person name="Nagy L.G."/>
            <person name="Floudas D."/>
            <person name="Copeland A."/>
            <person name="Barry K.W."/>
            <person name="Cichocki N."/>
            <person name="Veneault-Fourrey C."/>
            <person name="LaButti K."/>
            <person name="Lindquist E.A."/>
            <person name="Lipzen A."/>
            <person name="Lundell T."/>
            <person name="Morin E."/>
            <person name="Murat C."/>
            <person name="Sun H."/>
            <person name="Tunlid A."/>
            <person name="Henrissat B."/>
            <person name="Grigoriev I.V."/>
            <person name="Hibbett D.S."/>
            <person name="Martin F."/>
            <person name="Nordberg H.P."/>
            <person name="Cantor M.N."/>
            <person name="Hua S.X."/>
        </authorList>
    </citation>
    <scope>NUCLEOTIDE SEQUENCE [LARGE SCALE GENOMIC DNA]</scope>
    <source>
        <strain evidence="3">h7</strain>
    </source>
</reference>
<evidence type="ECO:0000256" key="1">
    <source>
        <dbReference type="SAM" id="MobiDB-lite"/>
    </source>
</evidence>
<keyword evidence="3" id="KW-1185">Reference proteome</keyword>
<sequence length="1051" mass="112857">MDPLPVQRPGSIRSVASNSSIASGVSLARRPRTRTRSRTVTGGSMRPEDIPQFPASSDLPYLNSPISQEPVGEQAISRLIPLTAPPLRPPRSPQRQEPVEIRSSDGASSQGATADLTIVEPLPPTNIGRPSKAAKQASNLPLLDTGYKPPPSAFSRDPALTPVVNVRDSVSTQKSGASSSLYPPSTSTASAPESPTSPMSMAGQPDNPPFSLEVNDVQEYDSDDVSYRLRLLVKNNYFLPPAHSKPSPADFASTSLNAAKKSPRAATPTFLDIFRVGKSRSKPTTPTGTPPGFDPMAPMLRTTADSIAAPYALSPLPRLSSQFPHLSPHMPNPASRGRVVVVREKMNDIAVAAKQAEQDLKARGVRQEQGSQKATPTAADDVIDPTDAVDIPLLSASYPFAVQASALHGLGVLESVGADVLADRLPPSKNPNLSASYDTAEDSWRKALLHEAVHHSLDNTPDVSAFSHAPLGSSTPFGSLRSKAANTPRVESPNPTQLLINQKILAQPILENFADSKGGKHMRQKSGQSQASASRPGRNGSLAIPVADTTHDSSRPSSYLPQRVETPSGPMTPLGPPARRHFVNPLYSLSQTSLAYSPQSSKDSPSRLSNDPRPALRRTVSSPMLADGYDSSVARRDLTTSSQGLSYPRDSLATVTSFNTVRGSYDHSGGRPVEVHDSENEDLPRNSLALSAMRSRPSLSEYSQASVSPTTSTFQDMLNHESSSSNHAGPSRFSLEQHAILHGTPSPRTNAMSPPPRLSSSLAHAALPPPPRSATSSQLSRRVFSPPPILSSSESHSNHTRQADSEDSTFQIVAPEPTTPPFPLSDRRNHPTDDPLSIDISPVMSPVALHSTAGPTSPTSFFDSIQTQPNAMDDLESSSDESEDDEPSPPPPKLFVDPRTRAISSAAANPRPLVMRHGNFSTPYLRHGETFRQNLLPLGTVSSKQAIVNNPPRAPKSDILSSSDFFKYAQEHPPNITSALNVDLKATRRPSTGSSDPVTTWRNNQKAQESLRKLDGMLIQHMEDEKDTIKRIATTMKQTADSHFSNLPDRP</sequence>
<evidence type="ECO:0000313" key="3">
    <source>
        <dbReference type="Proteomes" id="UP000053424"/>
    </source>
</evidence>
<feature type="region of interest" description="Disordered" evidence="1">
    <location>
        <begin position="360"/>
        <end position="379"/>
    </location>
</feature>
<feature type="compositionally biased region" description="Polar residues" evidence="1">
    <location>
        <begin position="14"/>
        <end position="23"/>
    </location>
</feature>
<feature type="region of interest" description="Disordered" evidence="1">
    <location>
        <begin position="871"/>
        <end position="898"/>
    </location>
</feature>
<organism evidence="2 3">
    <name type="scientific">Hebeloma cylindrosporum</name>
    <dbReference type="NCBI Taxonomy" id="76867"/>
    <lineage>
        <taxon>Eukaryota</taxon>
        <taxon>Fungi</taxon>
        <taxon>Dikarya</taxon>
        <taxon>Basidiomycota</taxon>
        <taxon>Agaricomycotina</taxon>
        <taxon>Agaricomycetes</taxon>
        <taxon>Agaricomycetidae</taxon>
        <taxon>Agaricales</taxon>
        <taxon>Agaricineae</taxon>
        <taxon>Hymenogastraceae</taxon>
        <taxon>Hebeloma</taxon>
    </lineage>
</organism>
<feature type="compositionally biased region" description="Basic and acidic residues" evidence="1">
    <location>
        <begin position="664"/>
        <end position="684"/>
    </location>
</feature>
<dbReference type="Proteomes" id="UP000053424">
    <property type="component" value="Unassembled WGS sequence"/>
</dbReference>
<dbReference type="HOGENOM" id="CLU_007930_0_0_1"/>
<feature type="region of interest" description="Disordered" evidence="1">
    <location>
        <begin position="663"/>
        <end position="840"/>
    </location>
</feature>
<accession>A0A0C3BSW4</accession>